<evidence type="ECO:0000313" key="4">
    <source>
        <dbReference type="EMBL" id="PLR17796.1"/>
    </source>
</evidence>
<sequence length="226" mass="25745">MPTPNQKRDMPVVGMAITAAWLMLFVGYIALNQDKVHDLEPNEVGDFLSGAFAPLAFLWLVLGFFQQGQELRNSSEALQMQGRELQQSVEQQRELVEVTREQLKFESDRLQSERQQAERSAQPLLNLSPGMSMSSGSTITKKYFEMKNYGNECTRVHIRGDEISTKKDRLSRGETCDFSIVLNGRDSLETLVTVSYLDGQFNPQEKNYLITLEDQKFAVKEVPLTR</sequence>
<dbReference type="EMBL" id="CP026100">
    <property type="protein sequence ID" value="AYV46888.1"/>
    <property type="molecule type" value="Genomic_DNA"/>
</dbReference>
<feature type="compositionally biased region" description="Polar residues" evidence="1">
    <location>
        <begin position="123"/>
        <end position="133"/>
    </location>
</feature>
<dbReference type="AlphaFoldDB" id="A0A2N5CVI9"/>
<keyword evidence="2" id="KW-1133">Transmembrane helix</keyword>
<evidence type="ECO:0000313" key="5">
    <source>
        <dbReference type="Proteomes" id="UP000234483"/>
    </source>
</evidence>
<organism evidence="4 5">
    <name type="scientific">Caulobacter flavus</name>
    <dbReference type="NCBI Taxonomy" id="1679497"/>
    <lineage>
        <taxon>Bacteria</taxon>
        <taxon>Pseudomonadati</taxon>
        <taxon>Pseudomonadota</taxon>
        <taxon>Alphaproteobacteria</taxon>
        <taxon>Caulobacterales</taxon>
        <taxon>Caulobacteraceae</taxon>
        <taxon>Caulobacter</taxon>
    </lineage>
</organism>
<keyword evidence="6" id="KW-1185">Reference proteome</keyword>
<evidence type="ECO:0000313" key="6">
    <source>
        <dbReference type="Proteomes" id="UP000281192"/>
    </source>
</evidence>
<feature type="transmembrane region" description="Helical" evidence="2">
    <location>
        <begin position="12"/>
        <end position="31"/>
    </location>
</feature>
<dbReference type="Proteomes" id="UP000234483">
    <property type="component" value="Unassembled WGS sequence"/>
</dbReference>
<keyword evidence="2" id="KW-0472">Membrane</keyword>
<dbReference type="OrthoDB" id="7408523at2"/>
<dbReference type="RefSeq" id="WP_101712529.1">
    <property type="nucleotide sequence ID" value="NZ_CP026100.1"/>
</dbReference>
<evidence type="ECO:0000256" key="2">
    <source>
        <dbReference type="SAM" id="Phobius"/>
    </source>
</evidence>
<dbReference type="Proteomes" id="UP000281192">
    <property type="component" value="Chromosome"/>
</dbReference>
<proteinExistence type="predicted"/>
<reference evidence="3 6" key="2">
    <citation type="submission" date="2018-01" db="EMBL/GenBank/DDBJ databases">
        <title>Complete genome sequence of Caulobacter flavus RHGG3.</title>
        <authorList>
            <person name="Yang E."/>
        </authorList>
    </citation>
    <scope>NUCLEOTIDE SEQUENCE [LARGE SCALE GENOMIC DNA]</scope>
    <source>
        <strain evidence="3 6">RHGG3</strain>
    </source>
</reference>
<accession>A0A2N5CVI9</accession>
<name>A0A2N5CVI9_9CAUL</name>
<feature type="transmembrane region" description="Helical" evidence="2">
    <location>
        <begin position="47"/>
        <end position="65"/>
    </location>
</feature>
<reference evidence="4 5" key="1">
    <citation type="submission" date="2017-12" db="EMBL/GenBank/DDBJ databases">
        <title>The genome sequence of Caulobacter flavus CGMCC1 15093.</title>
        <authorList>
            <person name="Gao J."/>
            <person name="Mao X."/>
            <person name="Sun J."/>
        </authorList>
    </citation>
    <scope>NUCLEOTIDE SEQUENCE [LARGE SCALE GENOMIC DNA]</scope>
    <source>
        <strain evidence="4 5">CGMCC1 15093</strain>
    </source>
</reference>
<gene>
    <name evidence="3" type="ORF">C1707_11785</name>
    <name evidence="4" type="ORF">CFHF_08200</name>
</gene>
<keyword evidence="2" id="KW-0812">Transmembrane</keyword>
<protein>
    <submittedName>
        <fullName evidence="4">Uncharacterized protein</fullName>
    </submittedName>
</protein>
<dbReference type="KEGG" id="cfh:C1707_11785"/>
<evidence type="ECO:0000256" key="1">
    <source>
        <dbReference type="SAM" id="MobiDB-lite"/>
    </source>
</evidence>
<evidence type="ECO:0000313" key="3">
    <source>
        <dbReference type="EMBL" id="AYV46888.1"/>
    </source>
</evidence>
<feature type="region of interest" description="Disordered" evidence="1">
    <location>
        <begin position="107"/>
        <end position="133"/>
    </location>
</feature>
<feature type="compositionally biased region" description="Basic and acidic residues" evidence="1">
    <location>
        <begin position="107"/>
        <end position="117"/>
    </location>
</feature>
<dbReference type="EMBL" id="PJRQ01000015">
    <property type="protein sequence ID" value="PLR17796.1"/>
    <property type="molecule type" value="Genomic_DNA"/>
</dbReference>